<accession>A0A5N4B6C1</accession>
<feature type="domain" description="PiggyBac transposable element-derived protein" evidence="1">
    <location>
        <begin position="38"/>
        <end position="356"/>
    </location>
</feature>
<dbReference type="InParanoid" id="A0A5N4B6C1"/>
<dbReference type="EMBL" id="VVIM01000001">
    <property type="protein sequence ID" value="KAB0805145.1"/>
    <property type="molecule type" value="Genomic_DNA"/>
</dbReference>
<gene>
    <name evidence="2" type="ORF">PPYR_02115</name>
</gene>
<evidence type="ECO:0000259" key="1">
    <source>
        <dbReference type="Pfam" id="PF13843"/>
    </source>
</evidence>
<dbReference type="Proteomes" id="UP000327044">
    <property type="component" value="Unassembled WGS sequence"/>
</dbReference>
<dbReference type="Pfam" id="PF13843">
    <property type="entry name" value="DDE_Tnp_1_7"/>
    <property type="match status" value="1"/>
</dbReference>
<keyword evidence="3" id="KW-1185">Reference proteome</keyword>
<evidence type="ECO:0000313" key="3">
    <source>
        <dbReference type="Proteomes" id="UP000327044"/>
    </source>
</evidence>
<dbReference type="PANTHER" id="PTHR46599:SF6">
    <property type="entry name" value="DUAL SPECIFICITY PHOSPHATASE 26"/>
    <property type="match status" value="1"/>
</dbReference>
<protein>
    <recommendedName>
        <fullName evidence="1">PiggyBac transposable element-derived protein domain-containing protein</fullName>
    </recommendedName>
</protein>
<evidence type="ECO:0000313" key="2">
    <source>
        <dbReference type="EMBL" id="KAB0805145.1"/>
    </source>
</evidence>
<name>A0A5N4B6C1_PHOPY</name>
<dbReference type="InterPro" id="IPR029526">
    <property type="entry name" value="PGBD"/>
</dbReference>
<feature type="non-terminal residue" evidence="2">
    <location>
        <position position="1"/>
    </location>
</feature>
<dbReference type="PANTHER" id="PTHR46599">
    <property type="entry name" value="PIGGYBAC TRANSPOSABLE ELEMENT-DERIVED PROTEIN 4"/>
    <property type="match status" value="1"/>
</dbReference>
<sequence length="377" mass="42984">VPVVLSKTKTKGKNVVTQAAGVTTIAKNANTVLDSWKLYFPDSILEKIVECTNRYIAKMRPRYSRARDAADTDVVEIKAVLGLLYLAGVQRSSHINLRDLWMQDGTGVEYFRLTMGLNRFQFILRALRFDNVNDREFRKQFDKLAPIREIFDVFVYRCNTNYNVSELLTIDEMLESFRGSCAFRQYIPNKPAKYGLKILAMVDARFFYTHNLKVYVGNQPDGPFKVDNSAAAVVKKLIQPISGTGRNVTCDNWFTSIPLALELLQKHNLTLVGTLRKNKREIPEFFSAKIKEQRINTSMFGFTKNMTLASYKPKQNKIVLLLSTMHSADEIDQETGDACKPAMLTFYNSTKGGVDVVGNYSVSRKSSRCLLQYFFRC</sequence>
<dbReference type="AlphaFoldDB" id="A0A5N4B6C1"/>
<proteinExistence type="predicted"/>
<reference evidence="2 3" key="1">
    <citation type="journal article" date="2018" name="Elife">
        <title>Firefly genomes illuminate parallel origins of bioluminescence in beetles.</title>
        <authorList>
            <person name="Fallon T.R."/>
            <person name="Lower S.E."/>
            <person name="Chang C.H."/>
            <person name="Bessho-Uehara M."/>
            <person name="Martin G.J."/>
            <person name="Bewick A.J."/>
            <person name="Behringer M."/>
            <person name="Debat H.J."/>
            <person name="Wong I."/>
            <person name="Day J.C."/>
            <person name="Suvorov A."/>
            <person name="Silva C.J."/>
            <person name="Stanger-Hall K.F."/>
            <person name="Hall D.W."/>
            <person name="Schmitz R.J."/>
            <person name="Nelson D.R."/>
            <person name="Lewis S.M."/>
            <person name="Shigenobu S."/>
            <person name="Bybee S.M."/>
            <person name="Larracuente A.M."/>
            <person name="Oba Y."/>
            <person name="Weng J.K."/>
        </authorList>
    </citation>
    <scope>NUCLEOTIDE SEQUENCE [LARGE SCALE GENOMIC DNA]</scope>
    <source>
        <strain evidence="2">1611_PpyrPB1</strain>
        <tissue evidence="2">Whole body</tissue>
    </source>
</reference>
<organism evidence="2 3">
    <name type="scientific">Photinus pyralis</name>
    <name type="common">Common eastern firefly</name>
    <name type="synonym">Lampyris pyralis</name>
    <dbReference type="NCBI Taxonomy" id="7054"/>
    <lineage>
        <taxon>Eukaryota</taxon>
        <taxon>Metazoa</taxon>
        <taxon>Ecdysozoa</taxon>
        <taxon>Arthropoda</taxon>
        <taxon>Hexapoda</taxon>
        <taxon>Insecta</taxon>
        <taxon>Pterygota</taxon>
        <taxon>Neoptera</taxon>
        <taxon>Endopterygota</taxon>
        <taxon>Coleoptera</taxon>
        <taxon>Polyphaga</taxon>
        <taxon>Elateriformia</taxon>
        <taxon>Elateroidea</taxon>
        <taxon>Lampyridae</taxon>
        <taxon>Lampyrinae</taxon>
        <taxon>Photinus</taxon>
    </lineage>
</organism>
<comment type="caution">
    <text evidence="2">The sequence shown here is derived from an EMBL/GenBank/DDBJ whole genome shotgun (WGS) entry which is preliminary data.</text>
</comment>